<dbReference type="EMBL" id="CAIJEO010000004">
    <property type="protein sequence ID" value="CAD0091393.1"/>
    <property type="molecule type" value="Genomic_DNA"/>
</dbReference>
<dbReference type="OrthoDB" id="2564812at2759"/>
<gene>
    <name evidence="3" type="ORF">AWRI4233_LOCUS3288</name>
</gene>
<dbReference type="Pfam" id="PF24855">
    <property type="entry name" value="DUF7729"/>
    <property type="match status" value="1"/>
</dbReference>
<evidence type="ECO:0000259" key="2">
    <source>
        <dbReference type="Pfam" id="PF24855"/>
    </source>
</evidence>
<feature type="non-terminal residue" evidence="3">
    <location>
        <position position="262"/>
    </location>
</feature>
<feature type="region of interest" description="Disordered" evidence="1">
    <location>
        <begin position="1"/>
        <end position="23"/>
    </location>
</feature>
<reference evidence="3" key="1">
    <citation type="submission" date="2020-06" db="EMBL/GenBank/DDBJ databases">
        <authorList>
            <person name="Onetto C."/>
        </authorList>
    </citation>
    <scope>NUCLEOTIDE SEQUENCE</scope>
</reference>
<evidence type="ECO:0000313" key="3">
    <source>
        <dbReference type="EMBL" id="CAD0091393.1"/>
    </source>
</evidence>
<evidence type="ECO:0000256" key="1">
    <source>
        <dbReference type="SAM" id="MobiDB-lite"/>
    </source>
</evidence>
<dbReference type="PANTHER" id="PTHR39460">
    <property type="entry name" value="EXPRESSED PROTEIN"/>
    <property type="match status" value="1"/>
</dbReference>
<dbReference type="AlphaFoldDB" id="A0A9N8JNW7"/>
<accession>A0A9N8JNW7</accession>
<evidence type="ECO:0000313" key="4">
    <source>
        <dbReference type="Proteomes" id="UP000714618"/>
    </source>
</evidence>
<protein>
    <recommendedName>
        <fullName evidence="2">DUF7729 domain-containing protein</fullName>
    </recommendedName>
</protein>
<organism evidence="3 4">
    <name type="scientific">Aureobasidium mustum</name>
    <dbReference type="NCBI Taxonomy" id="2773714"/>
    <lineage>
        <taxon>Eukaryota</taxon>
        <taxon>Fungi</taxon>
        <taxon>Dikarya</taxon>
        <taxon>Ascomycota</taxon>
        <taxon>Pezizomycotina</taxon>
        <taxon>Dothideomycetes</taxon>
        <taxon>Dothideomycetidae</taxon>
        <taxon>Dothideales</taxon>
        <taxon>Saccotheciaceae</taxon>
        <taxon>Aureobasidium</taxon>
    </lineage>
</organism>
<dbReference type="Proteomes" id="UP000714618">
    <property type="component" value="Unassembled WGS sequence"/>
</dbReference>
<keyword evidence="4" id="KW-1185">Reference proteome</keyword>
<dbReference type="PANTHER" id="PTHR39460:SF1">
    <property type="entry name" value="C6 TRANSCRIPTION FACTOR"/>
    <property type="match status" value="1"/>
</dbReference>
<name>A0A9N8JNW7_9PEZI</name>
<proteinExistence type="predicted"/>
<feature type="compositionally biased region" description="Low complexity" evidence="1">
    <location>
        <begin position="9"/>
        <end position="23"/>
    </location>
</feature>
<feature type="domain" description="DUF7729" evidence="2">
    <location>
        <begin position="26"/>
        <end position="228"/>
    </location>
</feature>
<sequence length="262" mass="27507">HFLKRAERSTSTSSASSTSTASSDALPVPFDTALGNNFTTSSCPAFFKNFLSNDTFNECVPLSLLLQTSTSFFSVQRSPVRLAQTLGASCNVNFDSCKTLMASLARQIQSPDNCAADLQNQNPTVMQAYTGFIAYQSLYHAGCLLNSNTGSYYAVTNASSPTDSYVYYLPLGISLPSTSSPSCSSCLRDTMSVFASAATNHSQPISKIYGTAAEMIDLNCGAEFVNASIPTVPSTGAASSLSSDLGVLGSIALLLSFIAVSI</sequence>
<comment type="caution">
    <text evidence="3">The sequence shown here is derived from an EMBL/GenBank/DDBJ whole genome shotgun (WGS) entry which is preliminary data.</text>
</comment>
<dbReference type="InterPro" id="IPR056146">
    <property type="entry name" value="DUF7729"/>
</dbReference>